<name>A0A2P8CF21_9BACT</name>
<comment type="caution">
    <text evidence="3">The sequence shown here is derived from an EMBL/GenBank/DDBJ whole genome shotgun (WGS) entry which is preliminary data.</text>
</comment>
<organism evidence="3 4">
    <name type="scientific">Prolixibacter denitrificans</name>
    <dbReference type="NCBI Taxonomy" id="1541063"/>
    <lineage>
        <taxon>Bacteria</taxon>
        <taxon>Pseudomonadati</taxon>
        <taxon>Bacteroidota</taxon>
        <taxon>Bacteroidia</taxon>
        <taxon>Marinilabiliales</taxon>
        <taxon>Prolixibacteraceae</taxon>
        <taxon>Prolixibacter</taxon>
    </lineage>
</organism>
<gene>
    <name evidence="3" type="ORF">CLV93_1032</name>
    <name evidence="2" type="ORF">JCM18694_33820</name>
</gene>
<feature type="chain" id="PRO_5015129621" evidence="1">
    <location>
        <begin position="32"/>
        <end position="169"/>
    </location>
</feature>
<keyword evidence="1" id="KW-0732">Signal</keyword>
<evidence type="ECO:0000313" key="4">
    <source>
        <dbReference type="Proteomes" id="UP000240621"/>
    </source>
</evidence>
<protein>
    <submittedName>
        <fullName evidence="3">Uncharacterized protein</fullName>
    </submittedName>
</protein>
<feature type="signal peptide" evidence="1">
    <location>
        <begin position="1"/>
        <end position="31"/>
    </location>
</feature>
<accession>A0A2P8CF21</accession>
<reference evidence="3 4" key="1">
    <citation type="submission" date="2018-03" db="EMBL/GenBank/DDBJ databases">
        <title>Genomic Encyclopedia of Archaeal and Bacterial Type Strains, Phase II (KMG-II): from individual species to whole genera.</title>
        <authorList>
            <person name="Goeker M."/>
        </authorList>
    </citation>
    <scope>NUCLEOTIDE SEQUENCE [LARGE SCALE GENOMIC DNA]</scope>
    <source>
        <strain evidence="3 4">DSM 27267</strain>
    </source>
</reference>
<dbReference type="Proteomes" id="UP000396862">
    <property type="component" value="Unassembled WGS sequence"/>
</dbReference>
<reference evidence="2 5" key="2">
    <citation type="submission" date="2019-10" db="EMBL/GenBank/DDBJ databases">
        <title>Prolixibacter strains distinguished by the presence of nitrate reductase genes were adept at nitrate-dependent anaerobic corrosion of metallic iron and carbon steel.</title>
        <authorList>
            <person name="Iino T."/>
            <person name="Shono N."/>
            <person name="Ito K."/>
            <person name="Nakamura R."/>
            <person name="Sueoka K."/>
            <person name="Harayama S."/>
            <person name="Ohkuma M."/>
        </authorList>
    </citation>
    <scope>NUCLEOTIDE SEQUENCE [LARGE SCALE GENOMIC DNA]</scope>
    <source>
        <strain evidence="2 5">MIC1-1</strain>
    </source>
</reference>
<proteinExistence type="predicted"/>
<keyword evidence="5" id="KW-1185">Reference proteome</keyword>
<evidence type="ECO:0000313" key="2">
    <source>
        <dbReference type="EMBL" id="GET23136.1"/>
    </source>
</evidence>
<dbReference type="EMBL" id="BLAU01000001">
    <property type="protein sequence ID" value="GET23136.1"/>
    <property type="molecule type" value="Genomic_DNA"/>
</dbReference>
<dbReference type="EMBL" id="PYGC01000003">
    <property type="protein sequence ID" value="PSK83587.1"/>
    <property type="molecule type" value="Genomic_DNA"/>
</dbReference>
<evidence type="ECO:0000313" key="3">
    <source>
        <dbReference type="EMBL" id="PSK83587.1"/>
    </source>
</evidence>
<evidence type="ECO:0000256" key="1">
    <source>
        <dbReference type="SAM" id="SignalP"/>
    </source>
</evidence>
<dbReference type="AlphaFoldDB" id="A0A2P8CF21"/>
<dbReference type="Proteomes" id="UP000240621">
    <property type="component" value="Unassembled WGS sequence"/>
</dbReference>
<evidence type="ECO:0000313" key="5">
    <source>
        <dbReference type="Proteomes" id="UP000396862"/>
    </source>
</evidence>
<sequence length="169" mass="18505">MQRLYPNKATPMMKKLLIPLLFMLVALNSFGQYQSDSIQVKKALGTIYLHHGKRLRPNQLLDITYSNPDAYNEMKIARSNYDAGAIFGFAGGFLIGWSIGGAIGGRDFDWNLAAVGAGLTAISIPFSAAFNRHAKKAVKIYNDGLKPVGYYPELRIGVNSNGVGLTMVF</sequence>